<evidence type="ECO:0000313" key="2">
    <source>
        <dbReference type="EMBL" id="KAG5165827.1"/>
    </source>
</evidence>
<feature type="domain" description="CxC2-like cysteine cluster KDZ transposase-associated" evidence="1">
    <location>
        <begin position="86"/>
        <end position="168"/>
    </location>
</feature>
<evidence type="ECO:0000259" key="1">
    <source>
        <dbReference type="Pfam" id="PF18803"/>
    </source>
</evidence>
<dbReference type="Pfam" id="PF18803">
    <property type="entry name" value="CxC2"/>
    <property type="match status" value="1"/>
</dbReference>
<protein>
    <recommendedName>
        <fullName evidence="1">CxC2-like cysteine cluster KDZ transposase-associated domain-containing protein</fullName>
    </recommendedName>
</protein>
<dbReference type="Pfam" id="PF18758">
    <property type="entry name" value="KDZ"/>
    <property type="match status" value="1"/>
</dbReference>
<organism evidence="2">
    <name type="scientific">Psilocybe cubensis</name>
    <name type="common">Psychedelic mushroom</name>
    <name type="synonym">Stropharia cubensis</name>
    <dbReference type="NCBI Taxonomy" id="181762"/>
    <lineage>
        <taxon>Eukaryota</taxon>
        <taxon>Fungi</taxon>
        <taxon>Dikarya</taxon>
        <taxon>Basidiomycota</taxon>
        <taxon>Agaricomycotina</taxon>
        <taxon>Agaricomycetes</taxon>
        <taxon>Agaricomycetidae</taxon>
        <taxon>Agaricales</taxon>
        <taxon>Agaricineae</taxon>
        <taxon>Strophariaceae</taxon>
        <taxon>Psilocybe</taxon>
    </lineage>
</organism>
<dbReference type="EMBL" id="JAFIQS010000009">
    <property type="protein sequence ID" value="KAG5165827.1"/>
    <property type="molecule type" value="Genomic_DNA"/>
</dbReference>
<dbReference type="InterPro" id="IPR041457">
    <property type="entry name" value="CxC2_KDZ-assoc"/>
</dbReference>
<reference evidence="2" key="1">
    <citation type="submission" date="2021-02" db="EMBL/GenBank/DDBJ databases">
        <title>Psilocybe cubensis genome.</title>
        <authorList>
            <person name="Mckernan K.J."/>
            <person name="Crawford S."/>
            <person name="Trippe A."/>
            <person name="Kane L.T."/>
            <person name="Mclaughlin S."/>
        </authorList>
    </citation>
    <scope>NUCLEOTIDE SEQUENCE [LARGE SCALE GENOMIC DNA]</scope>
    <source>
        <strain evidence="2">MGC-MH-2018</strain>
    </source>
</reference>
<gene>
    <name evidence="2" type="ORF">JR316_009413</name>
</gene>
<comment type="caution">
    <text evidence="2">The sequence shown here is derived from an EMBL/GenBank/DDBJ whole genome shotgun (WGS) entry which is preliminary data.</text>
</comment>
<dbReference type="AlphaFoldDB" id="A0A8H8CGV5"/>
<name>A0A8H8CGV5_PSICU</name>
<accession>A0A8H8CGV5</accession>
<dbReference type="PANTHER" id="PTHR33096">
    <property type="entry name" value="CXC2 DOMAIN-CONTAINING PROTEIN"/>
    <property type="match status" value="1"/>
</dbReference>
<dbReference type="PANTHER" id="PTHR33096:SF1">
    <property type="entry name" value="CXC1-LIKE CYSTEINE CLUSTER ASSOCIATED WITH KDZ TRANSPOSASES DOMAIN-CONTAINING PROTEIN"/>
    <property type="match status" value="1"/>
</dbReference>
<proteinExistence type="predicted"/>
<sequence length="909" mass="103945">MKVLKDLILLVRHAEIEAEKESATTNQVLAQDESVFPQKEEPVHITSDTPLVDDLQEGIWENEDSSETKGPVPRLLPRHPKYDSAGNKFLTVVDVSGFHHIPVVWCSCEERPHSETHEMQLLDLKLYPASYTDINTVFTFEVLNDHRLDNLECKSSSYQYHQKLRRKTSFAFTDYVPNRYAELCRVSRQWRNIKTRKWFGHIDDSKPERGSLALFCPTCPQPGINLPENWREEATKNPYLFTRSVTADGNFKADHLQQRNSADDVWLTDGESFMTNNQRYKRHLDTAIEIKEPPTCNKFRAENNAERAHNGCDVTGVGGHACARHGCFAPGSMVDFQKGERQMNIDWSLCEMLQTTNIDETQKLLHIYDLGCTYLQNLEKRIAANPFLTKPDKLEIIRAIGLFHVHGHQDQCLYRYATNYVPGSGVVDGEILETLWAVLNLVSRSTRTASLAHRTEVLNDHMGDSNFKKMVNIVSSIVSKYRRAVKYAAESSKYFSEITKITPVDAREEWLHTITACEERRQQNIAEMDYMRSTVQTGATLQEIETKLIKEDIETLTPGADGTTAWLVSGLKIEEAQIDLQQHVRRLGKSPTSAQELDLAKKRQRLASRIRAFHNLSGRYLGEATVLQHSQKSDIIIFPDGNISDSDFPDAPPPRSVDIENNKLVFPSVVESSDSVVLSNLKSREFELRQGQANDSLQKVRETLGYLSFQFIDKVRTATTSSQHLKSWDGVRLLNRTLSLHRRVYNRCQRAMVKIKPESKDRYPILLVSECQVSTAISDMNTPGQSQATLSWIWGALDGYSGENAEICARDPNRMLEFLRIHWLRARAQNNRWKEELALTKAEMGWTTRFFMFKAAEWEGKRHRATECGDSGMTAFSEQQINMWNEFGRVAEAQFLAVNKDYVGIWTPK</sequence>
<dbReference type="InterPro" id="IPR040521">
    <property type="entry name" value="KDZ"/>
</dbReference>